<evidence type="ECO:0000313" key="5">
    <source>
        <dbReference type="EMBL" id="CAF4438231.1"/>
    </source>
</evidence>
<evidence type="ECO:0000256" key="1">
    <source>
        <dbReference type="SAM" id="MobiDB-lite"/>
    </source>
</evidence>
<gene>
    <name evidence="2" type="ORF">GPM918_LOCUS27593</name>
    <name evidence="3" type="ORF">OVA965_LOCUS43113</name>
    <name evidence="4" type="ORF">SRO942_LOCUS27940</name>
    <name evidence="5" type="ORF">TMI583_LOCUS45248</name>
</gene>
<reference evidence="2" key="1">
    <citation type="submission" date="2021-02" db="EMBL/GenBank/DDBJ databases">
        <authorList>
            <person name="Nowell W R."/>
        </authorList>
    </citation>
    <scope>NUCLEOTIDE SEQUENCE</scope>
</reference>
<dbReference type="EMBL" id="CAJOBA010080273">
    <property type="protein sequence ID" value="CAF4438231.1"/>
    <property type="molecule type" value="Genomic_DNA"/>
</dbReference>
<dbReference type="Proteomes" id="UP000682733">
    <property type="component" value="Unassembled WGS sequence"/>
</dbReference>
<feature type="region of interest" description="Disordered" evidence="1">
    <location>
        <begin position="51"/>
        <end position="96"/>
    </location>
</feature>
<dbReference type="OrthoDB" id="424490at2759"/>
<organism evidence="2 6">
    <name type="scientific">Didymodactylos carnosus</name>
    <dbReference type="NCBI Taxonomy" id="1234261"/>
    <lineage>
        <taxon>Eukaryota</taxon>
        <taxon>Metazoa</taxon>
        <taxon>Spiralia</taxon>
        <taxon>Gnathifera</taxon>
        <taxon>Rotifera</taxon>
        <taxon>Eurotatoria</taxon>
        <taxon>Bdelloidea</taxon>
        <taxon>Philodinida</taxon>
        <taxon>Philodinidae</taxon>
        <taxon>Didymodactylos</taxon>
    </lineage>
</organism>
<dbReference type="Proteomes" id="UP000681722">
    <property type="component" value="Unassembled WGS sequence"/>
</dbReference>
<evidence type="ECO:0000313" key="2">
    <source>
        <dbReference type="EMBL" id="CAF1281809.1"/>
    </source>
</evidence>
<dbReference type="EMBL" id="CAJNOQ010011649">
    <property type="protein sequence ID" value="CAF1281809.1"/>
    <property type="molecule type" value="Genomic_DNA"/>
</dbReference>
<dbReference type="Proteomes" id="UP000663829">
    <property type="component" value="Unassembled WGS sequence"/>
</dbReference>
<protein>
    <submittedName>
        <fullName evidence="2">Uncharacterized protein</fullName>
    </submittedName>
</protein>
<proteinExistence type="predicted"/>
<evidence type="ECO:0000313" key="4">
    <source>
        <dbReference type="EMBL" id="CAF4077756.1"/>
    </source>
</evidence>
<accession>A0A815CL84</accession>
<dbReference type="EMBL" id="CAJNOK010055499">
    <property type="protein sequence ID" value="CAF1619595.1"/>
    <property type="molecule type" value="Genomic_DNA"/>
</dbReference>
<dbReference type="Proteomes" id="UP000677228">
    <property type="component" value="Unassembled WGS sequence"/>
</dbReference>
<dbReference type="AlphaFoldDB" id="A0A815CL84"/>
<comment type="caution">
    <text evidence="2">The sequence shown here is derived from an EMBL/GenBank/DDBJ whole genome shotgun (WGS) entry which is preliminary data.</text>
</comment>
<evidence type="ECO:0000313" key="3">
    <source>
        <dbReference type="EMBL" id="CAF1619595.1"/>
    </source>
</evidence>
<evidence type="ECO:0000313" key="6">
    <source>
        <dbReference type="Proteomes" id="UP000663829"/>
    </source>
</evidence>
<keyword evidence="6" id="KW-1185">Reference proteome</keyword>
<name>A0A815CL84_9BILA</name>
<dbReference type="EMBL" id="CAJOBC010028238">
    <property type="protein sequence ID" value="CAF4077756.1"/>
    <property type="molecule type" value="Genomic_DNA"/>
</dbReference>
<sequence>MAMHFYFNRYIKKHKTLGGQLQQFVNDVIRVYPGPRELGLEGLTLNEINLPTPESEGIEHHVPVPRTPKGRKRTLDSETEDEIEDMDDPDWGPGDF</sequence>
<feature type="compositionally biased region" description="Acidic residues" evidence="1">
    <location>
        <begin position="77"/>
        <end position="90"/>
    </location>
</feature>